<proteinExistence type="predicted"/>
<dbReference type="EMBL" id="SBHS01000005">
    <property type="protein sequence ID" value="TWU76173.1"/>
    <property type="molecule type" value="Genomic_DNA"/>
</dbReference>
<dbReference type="PANTHER" id="PTHR38422:SF1">
    <property type="entry name" value="SOMETHING ABOUT SILENCING PROTEIN 4"/>
    <property type="match status" value="1"/>
</dbReference>
<dbReference type="InterPro" id="IPR000048">
    <property type="entry name" value="IQ_motif_EF-hand-BS"/>
</dbReference>
<gene>
    <name evidence="3" type="ORF">ED733_002530</name>
</gene>
<dbReference type="InterPro" id="IPR038988">
    <property type="entry name" value="Sas4"/>
</dbReference>
<feature type="compositionally biased region" description="Basic and acidic residues" evidence="1">
    <location>
        <begin position="375"/>
        <end position="386"/>
    </location>
</feature>
<feature type="compositionally biased region" description="Low complexity" evidence="1">
    <location>
        <begin position="363"/>
        <end position="374"/>
    </location>
</feature>
<feature type="compositionally biased region" description="Acidic residues" evidence="1">
    <location>
        <begin position="187"/>
        <end position="200"/>
    </location>
</feature>
<evidence type="ECO:0000313" key="3">
    <source>
        <dbReference type="EMBL" id="TWU76173.1"/>
    </source>
</evidence>
<name>A0A5C6GJJ9_METRR</name>
<feature type="region of interest" description="Disordered" evidence="1">
    <location>
        <begin position="1"/>
        <end position="27"/>
    </location>
</feature>
<dbReference type="CDD" id="cd23767">
    <property type="entry name" value="IQCD"/>
    <property type="match status" value="1"/>
</dbReference>
<dbReference type="GO" id="GO:0033255">
    <property type="term" value="C:SAS acetyltransferase complex"/>
    <property type="evidence" value="ECO:0007669"/>
    <property type="project" value="InterPro"/>
</dbReference>
<accession>A0A5C6GJJ9</accession>
<dbReference type="Proteomes" id="UP000317257">
    <property type="component" value="Unassembled WGS sequence"/>
</dbReference>
<dbReference type="PANTHER" id="PTHR38422">
    <property type="entry name" value="SOMETHING ABOUT SILENCING PROTEIN 4"/>
    <property type="match status" value="1"/>
</dbReference>
<feature type="compositionally biased region" description="Polar residues" evidence="1">
    <location>
        <begin position="1"/>
        <end position="26"/>
    </location>
</feature>
<feature type="compositionally biased region" description="Acidic residues" evidence="1">
    <location>
        <begin position="982"/>
        <end position="991"/>
    </location>
</feature>
<protein>
    <recommendedName>
        <fullName evidence="2">Something about silencing protein 4 domain-containing protein</fullName>
    </recommendedName>
</protein>
<organism evidence="3 4">
    <name type="scientific">Metarhizium rileyi (strain RCEF 4871)</name>
    <name type="common">Nomuraea rileyi</name>
    <dbReference type="NCBI Taxonomy" id="1649241"/>
    <lineage>
        <taxon>Eukaryota</taxon>
        <taxon>Fungi</taxon>
        <taxon>Dikarya</taxon>
        <taxon>Ascomycota</taxon>
        <taxon>Pezizomycotina</taxon>
        <taxon>Sordariomycetes</taxon>
        <taxon>Hypocreomycetidae</taxon>
        <taxon>Hypocreales</taxon>
        <taxon>Clavicipitaceae</taxon>
        <taxon>Metarhizium</taxon>
    </lineage>
</organism>
<feature type="region of interest" description="Disordered" evidence="1">
    <location>
        <begin position="538"/>
        <end position="590"/>
    </location>
</feature>
<dbReference type="SMART" id="SM00015">
    <property type="entry name" value="IQ"/>
    <property type="match status" value="1"/>
</dbReference>
<feature type="region of interest" description="Disordered" evidence="1">
    <location>
        <begin position="353"/>
        <end position="386"/>
    </location>
</feature>
<sequence>MSTSDSVVSFNTSASPSLSFSTAPSTKTKEYMDSLVLPSKDKFEHIAHVQEEKEVQARRRAREEWRRRSTSCASDNVHDCDDVSRDHGHERDKAAKVIQKTFRGYRARRELDGYSLNASTRWVTAVREAQFRQGIKPHARANAQAAANVHGGEILALEDPVNYRPASARQKWKKASLVARRAGHDDSDSESDSDDDDDDDGLKAMTSEEKAAAKEKRLKATTKRRQAARMMGLQYFLEMVDSKHRYGSNLRMYHEEWKNSNTKENFFYWLDYGEGRTIELDTCPRDRLEREQVRYLSREERHYYLVRVDTEGRLCWVKNGARIDTTEQFRDSVHGVVPIDDPTPAYTPVASQALLPDDKDDNSGNGSDSDSDSSAETKREADRAAKYADSSFDDSKSLKKVTHISASTIFNQLLRKSVKKNTWIFVADTSFRLYVGIKDSGAFQHSSFLQGGRISAAGLIKIKNGRLSSLSPLSGHYRPPASNFRAFVKNLKEEGVDMSHVSISKSYTILVGLETYLKTRKKGKELVGKLIHGKDKLVAPEEVQKREEERKDKSESNPANGLFASSDGAGRGGRQKRTLEPADRDIDALRPKKTRIAVEILARHQPLPAQGVRTSTVVQPPFPPIPRPAPAPPPRVISTNAQKPISTLTTTTTPVAPPIPTPVFALPALVPPEVNSDAALAPPAAPLVEQEPNVTRHQARFINGIRAELDRLQPQSVSAREPGRKLRSQEAIRFKSDLSAYFPDYDEVIGNDLKEQHLLNLETPIVVVDSNSRRVIADTQRGVARVPHPSYFFDFPVRGYGDSLYTDVFDSQRIDFKFLETQPTHKNVEDPLPDTLFESSHKRAERLERSIRNSEKGRAQHEKDQIIRLLEGLQGHDWLRVMGVSGVTETKKKSFEPARAHFIKGCQGILEKFRTWTLEEKRRKLEKEKELQAEQEAALAQQEEYEQEEKTLKAEEIEDSTAEDDDYENGDKRLDTQKGNDAEEVLEDAEEVVTSSQSDTSDASPAKQLRQEALARSQLAVANARKLKAPQRCTPPKSTETRKEFTSFFSKKYERDNALNRTRRIGRKVLAWGHPIPDLTEADFVLPKEYRDEELLKSRARKKRRDKRSNRP</sequence>
<comment type="caution">
    <text evidence="3">The sequence shown here is derived from an EMBL/GenBank/DDBJ whole genome shotgun (WGS) entry which is preliminary data.</text>
</comment>
<feature type="compositionally biased region" description="Basic and acidic residues" evidence="1">
    <location>
        <begin position="577"/>
        <end position="590"/>
    </location>
</feature>
<dbReference type="GO" id="GO:0004402">
    <property type="term" value="F:histone acetyltransferase activity"/>
    <property type="evidence" value="ECO:0007669"/>
    <property type="project" value="TreeGrafter"/>
</dbReference>
<feature type="compositionally biased region" description="Basic and acidic residues" evidence="1">
    <location>
        <begin position="538"/>
        <end position="555"/>
    </location>
</feature>
<dbReference type="Pfam" id="PF00612">
    <property type="entry name" value="IQ"/>
    <property type="match status" value="1"/>
</dbReference>
<feature type="region of interest" description="Disordered" evidence="1">
    <location>
        <begin position="179"/>
        <end position="202"/>
    </location>
</feature>
<feature type="compositionally biased region" description="Polar residues" evidence="1">
    <location>
        <begin position="994"/>
        <end position="1003"/>
    </location>
</feature>
<feature type="domain" description="Something about silencing protein 4" evidence="2">
    <location>
        <begin position="830"/>
        <end position="925"/>
    </location>
</feature>
<dbReference type="PROSITE" id="PS50096">
    <property type="entry name" value="IQ"/>
    <property type="match status" value="1"/>
</dbReference>
<evidence type="ECO:0000259" key="2">
    <source>
        <dbReference type="Pfam" id="PF15460"/>
    </source>
</evidence>
<evidence type="ECO:0000313" key="4">
    <source>
        <dbReference type="Proteomes" id="UP000317257"/>
    </source>
</evidence>
<feature type="compositionally biased region" description="Acidic residues" evidence="1">
    <location>
        <begin position="956"/>
        <end position="968"/>
    </location>
</feature>
<dbReference type="AlphaFoldDB" id="A0A5C6GJJ9"/>
<dbReference type="InterPro" id="IPR029184">
    <property type="entry name" value="Sas4_dom"/>
</dbReference>
<dbReference type="Pfam" id="PF15460">
    <property type="entry name" value="SAS4"/>
    <property type="match status" value="1"/>
</dbReference>
<feature type="compositionally biased region" description="Basic and acidic residues" evidence="1">
    <location>
        <begin position="969"/>
        <end position="981"/>
    </location>
</feature>
<reference evidence="4" key="1">
    <citation type="submission" date="2018-12" db="EMBL/GenBank/DDBJ databases">
        <title>The complete genome of Metarhizium rileyi, a key fungal pathogen of Lepidoptera.</title>
        <authorList>
            <person name="Binneck E."/>
            <person name="Lastra C.C.L."/>
            <person name="Sosa-Gomez D.R."/>
        </authorList>
    </citation>
    <scope>NUCLEOTIDE SEQUENCE [LARGE SCALE GENOMIC DNA]</scope>
    <source>
        <strain evidence="4">Cep018-CH2</strain>
    </source>
</reference>
<feature type="region of interest" description="Disordered" evidence="1">
    <location>
        <begin position="934"/>
        <end position="1044"/>
    </location>
</feature>
<evidence type="ECO:0000256" key="1">
    <source>
        <dbReference type="SAM" id="MobiDB-lite"/>
    </source>
</evidence>